<accession>A0A1J7GZ96</accession>
<organism evidence="2 3">
    <name type="scientific">Lupinus angustifolius</name>
    <name type="common">Narrow-leaved blue lupine</name>
    <dbReference type="NCBI Taxonomy" id="3871"/>
    <lineage>
        <taxon>Eukaryota</taxon>
        <taxon>Viridiplantae</taxon>
        <taxon>Streptophyta</taxon>
        <taxon>Embryophyta</taxon>
        <taxon>Tracheophyta</taxon>
        <taxon>Spermatophyta</taxon>
        <taxon>Magnoliopsida</taxon>
        <taxon>eudicotyledons</taxon>
        <taxon>Gunneridae</taxon>
        <taxon>Pentapetalae</taxon>
        <taxon>rosids</taxon>
        <taxon>fabids</taxon>
        <taxon>Fabales</taxon>
        <taxon>Fabaceae</taxon>
        <taxon>Papilionoideae</taxon>
        <taxon>50 kb inversion clade</taxon>
        <taxon>genistoids sensu lato</taxon>
        <taxon>core genistoids</taxon>
        <taxon>Genisteae</taxon>
        <taxon>Lupinus</taxon>
    </lineage>
</organism>
<keyword evidence="3" id="KW-1185">Reference proteome</keyword>
<reference evidence="2 3" key="1">
    <citation type="journal article" date="2017" name="Plant Biotechnol. J.">
        <title>A comprehensive draft genome sequence for lupin (Lupinus angustifolius), an emerging health food: insights into plant-microbe interactions and legume evolution.</title>
        <authorList>
            <person name="Hane J.K."/>
            <person name="Ming Y."/>
            <person name="Kamphuis L.G."/>
            <person name="Nelson M.N."/>
            <person name="Garg G."/>
            <person name="Atkins C.A."/>
            <person name="Bayer P.E."/>
            <person name="Bravo A."/>
            <person name="Bringans S."/>
            <person name="Cannon S."/>
            <person name="Edwards D."/>
            <person name="Foley R."/>
            <person name="Gao L.L."/>
            <person name="Harrison M.J."/>
            <person name="Huang W."/>
            <person name="Hurgobin B."/>
            <person name="Li S."/>
            <person name="Liu C.W."/>
            <person name="McGrath A."/>
            <person name="Morahan G."/>
            <person name="Murray J."/>
            <person name="Weller J."/>
            <person name="Jian J."/>
            <person name="Singh K.B."/>
        </authorList>
    </citation>
    <scope>NUCLEOTIDE SEQUENCE [LARGE SCALE GENOMIC DNA]</scope>
    <source>
        <strain evidence="3">cv. Tanjil</strain>
        <tissue evidence="2">Whole plant</tissue>
    </source>
</reference>
<dbReference type="STRING" id="3871.A0A1J7GZ96"/>
<evidence type="ECO:0000256" key="1">
    <source>
        <dbReference type="SAM" id="MobiDB-lite"/>
    </source>
</evidence>
<dbReference type="EMBL" id="CM007368">
    <property type="protein sequence ID" value="OIW05943.1"/>
    <property type="molecule type" value="Genomic_DNA"/>
</dbReference>
<proteinExistence type="predicted"/>
<name>A0A1J7GZ96_LUPAN</name>
<dbReference type="PANTHER" id="PTHR35704">
    <property type="entry name" value="OS02G0254600 PROTEIN"/>
    <property type="match status" value="1"/>
</dbReference>
<dbReference type="PANTHER" id="PTHR35704:SF1">
    <property type="entry name" value="OS02G0254600 PROTEIN"/>
    <property type="match status" value="1"/>
</dbReference>
<protein>
    <submittedName>
        <fullName evidence="2">Uncharacterized protein</fullName>
    </submittedName>
</protein>
<evidence type="ECO:0000313" key="2">
    <source>
        <dbReference type="EMBL" id="OIW05943.1"/>
    </source>
</evidence>
<gene>
    <name evidence="2" type="ORF">TanjilG_07219</name>
</gene>
<feature type="compositionally biased region" description="Basic and acidic residues" evidence="1">
    <location>
        <begin position="40"/>
        <end position="51"/>
    </location>
</feature>
<sequence>MGNCLRNNKISAQDHENYGTHVESCDVAKVQKVNASSSSKLKESVQKEQGMKKKKKVRFNIQNDDGEENGDGGSEKNSRSGVVRIKVVMTQKEFKRVLSCQNDEHNTSLEQLLSAFKFRGGVSKICEYNNVGTSSWRPALESIPENRLIFNNPSM</sequence>
<dbReference type="Proteomes" id="UP000188354">
    <property type="component" value="Chromosome LG08"/>
</dbReference>
<dbReference type="Gramene" id="OIW05943">
    <property type="protein sequence ID" value="OIW05943"/>
    <property type="gene ID" value="TanjilG_07219"/>
</dbReference>
<dbReference type="AlphaFoldDB" id="A0A1J7GZ96"/>
<dbReference type="OMA" id="QDHEKHE"/>
<feature type="region of interest" description="Disordered" evidence="1">
    <location>
        <begin position="34"/>
        <end position="82"/>
    </location>
</feature>
<evidence type="ECO:0000313" key="3">
    <source>
        <dbReference type="Proteomes" id="UP000188354"/>
    </source>
</evidence>